<evidence type="ECO:0000313" key="2">
    <source>
        <dbReference type="EMBL" id="KAJ8365483.1"/>
    </source>
</evidence>
<sequence>MSRQYPGLSGVAQGIPRRPRRHSECHRGVDLSVTRPRMLMAAARGTRRRADEGRRPRRRLHVGARGISDTRTQMCAFIETRTLAMVLDAHSLDAV</sequence>
<comment type="caution">
    <text evidence="2">The sequence shown here is derived from an EMBL/GenBank/DDBJ whole genome shotgun (WGS) entry which is preliminary data.</text>
</comment>
<name>A0A9Q1FTQ9_SYNKA</name>
<evidence type="ECO:0000313" key="3">
    <source>
        <dbReference type="Proteomes" id="UP001152622"/>
    </source>
</evidence>
<organism evidence="2 3">
    <name type="scientific">Synaphobranchus kaupii</name>
    <name type="common">Kaup's arrowtooth eel</name>
    <dbReference type="NCBI Taxonomy" id="118154"/>
    <lineage>
        <taxon>Eukaryota</taxon>
        <taxon>Metazoa</taxon>
        <taxon>Chordata</taxon>
        <taxon>Craniata</taxon>
        <taxon>Vertebrata</taxon>
        <taxon>Euteleostomi</taxon>
        <taxon>Actinopterygii</taxon>
        <taxon>Neopterygii</taxon>
        <taxon>Teleostei</taxon>
        <taxon>Anguilliformes</taxon>
        <taxon>Synaphobranchidae</taxon>
        <taxon>Synaphobranchus</taxon>
    </lineage>
</organism>
<dbReference type="Proteomes" id="UP001152622">
    <property type="component" value="Chromosome 4"/>
</dbReference>
<reference evidence="2" key="1">
    <citation type="journal article" date="2023" name="Science">
        <title>Genome structures resolve the early diversification of teleost fishes.</title>
        <authorList>
            <person name="Parey E."/>
            <person name="Louis A."/>
            <person name="Montfort J."/>
            <person name="Bouchez O."/>
            <person name="Roques C."/>
            <person name="Iampietro C."/>
            <person name="Lluch J."/>
            <person name="Castinel A."/>
            <person name="Donnadieu C."/>
            <person name="Desvignes T."/>
            <person name="Floi Bucao C."/>
            <person name="Jouanno E."/>
            <person name="Wen M."/>
            <person name="Mejri S."/>
            <person name="Dirks R."/>
            <person name="Jansen H."/>
            <person name="Henkel C."/>
            <person name="Chen W.J."/>
            <person name="Zahm M."/>
            <person name="Cabau C."/>
            <person name="Klopp C."/>
            <person name="Thompson A.W."/>
            <person name="Robinson-Rechavi M."/>
            <person name="Braasch I."/>
            <person name="Lecointre G."/>
            <person name="Bobe J."/>
            <person name="Postlethwait J.H."/>
            <person name="Berthelot C."/>
            <person name="Roest Crollius H."/>
            <person name="Guiguen Y."/>
        </authorList>
    </citation>
    <scope>NUCLEOTIDE SEQUENCE</scope>
    <source>
        <strain evidence="2">WJC10195</strain>
    </source>
</reference>
<dbReference type="AlphaFoldDB" id="A0A9Q1FTQ9"/>
<dbReference type="EMBL" id="JAINUF010000004">
    <property type="protein sequence ID" value="KAJ8365483.1"/>
    <property type="molecule type" value="Genomic_DNA"/>
</dbReference>
<protein>
    <submittedName>
        <fullName evidence="2">Uncharacterized protein</fullName>
    </submittedName>
</protein>
<accession>A0A9Q1FTQ9</accession>
<evidence type="ECO:0000256" key="1">
    <source>
        <dbReference type="SAM" id="MobiDB-lite"/>
    </source>
</evidence>
<gene>
    <name evidence="2" type="ORF">SKAU_G00143140</name>
</gene>
<feature type="region of interest" description="Disordered" evidence="1">
    <location>
        <begin position="1"/>
        <end position="29"/>
    </location>
</feature>
<keyword evidence="3" id="KW-1185">Reference proteome</keyword>
<feature type="region of interest" description="Disordered" evidence="1">
    <location>
        <begin position="41"/>
        <end position="65"/>
    </location>
</feature>
<proteinExistence type="predicted"/>